<keyword evidence="1 2" id="KW-0694">RNA-binding</keyword>
<evidence type="ECO:0000259" key="4">
    <source>
        <dbReference type="PROSITE" id="PS50102"/>
    </source>
</evidence>
<dbReference type="VEuPathDB" id="TriTrypDB:TM35_000211250"/>
<evidence type="ECO:0000256" key="1">
    <source>
        <dbReference type="ARBA" id="ARBA00022884"/>
    </source>
</evidence>
<comment type="caution">
    <text evidence="5">The sequence shown here is derived from an EMBL/GenBank/DDBJ whole genome shotgun (WGS) entry which is preliminary data.</text>
</comment>
<dbReference type="Pfam" id="PF00076">
    <property type="entry name" value="RRM_1"/>
    <property type="match status" value="1"/>
</dbReference>
<gene>
    <name evidence="5" type="ORF">TM35_000211250</name>
</gene>
<dbReference type="EMBL" id="NBCO01000021">
    <property type="protein sequence ID" value="ORC87519.1"/>
    <property type="molecule type" value="Genomic_DNA"/>
</dbReference>
<dbReference type="InterPro" id="IPR012677">
    <property type="entry name" value="Nucleotide-bd_a/b_plait_sf"/>
</dbReference>
<dbReference type="InterPro" id="IPR035979">
    <property type="entry name" value="RBD_domain_sf"/>
</dbReference>
<proteinExistence type="predicted"/>
<keyword evidence="6" id="KW-1185">Reference proteome</keyword>
<evidence type="ECO:0000313" key="5">
    <source>
        <dbReference type="EMBL" id="ORC87519.1"/>
    </source>
</evidence>
<dbReference type="OrthoDB" id="439808at2759"/>
<protein>
    <submittedName>
        <fullName evidence="5">RNA-binding protein</fullName>
    </submittedName>
</protein>
<accession>A0A1X0NTL2</accession>
<feature type="compositionally biased region" description="Pro residues" evidence="3">
    <location>
        <begin position="33"/>
        <end position="46"/>
    </location>
</feature>
<feature type="domain" description="RRM" evidence="4">
    <location>
        <begin position="66"/>
        <end position="145"/>
    </location>
</feature>
<dbReference type="PANTHER" id="PTHR48027">
    <property type="entry name" value="HETEROGENEOUS NUCLEAR RIBONUCLEOPROTEIN 87F-RELATED"/>
    <property type="match status" value="1"/>
</dbReference>
<sequence>MKPATLRPQAEPWKPRNPEVASPHKTSYALLPQPQPQPQQQPPQPQPQLGLTSESSSAPSISSTAAKLFVGQLPFESDENRLYELFSAYGTVEQIHILRDLNNRSKGAAFVTYSSVEEADTAIFTLHNRYKMLANRMIQVSYAKNSPNISPFGVCSAITVHQMNPTNPVPDIANVTSDRGRF</sequence>
<dbReference type="SMART" id="SM00360">
    <property type="entry name" value="RRM"/>
    <property type="match status" value="1"/>
</dbReference>
<feature type="region of interest" description="Disordered" evidence="3">
    <location>
        <begin position="1"/>
        <end position="59"/>
    </location>
</feature>
<dbReference type="AlphaFoldDB" id="A0A1X0NTL2"/>
<dbReference type="InterPro" id="IPR000504">
    <property type="entry name" value="RRM_dom"/>
</dbReference>
<reference evidence="5 6" key="1">
    <citation type="submission" date="2017-03" db="EMBL/GenBank/DDBJ databases">
        <title>An alternative strategy for trypanosome survival in the mammalian bloodstream revealed through genome and transcriptome analysis of the ubiquitous bovine parasite Trypanosoma (Megatrypanum) theileri.</title>
        <authorList>
            <person name="Kelly S."/>
            <person name="Ivens A."/>
            <person name="Mott A."/>
            <person name="O'Neill E."/>
            <person name="Emms D."/>
            <person name="Macleod O."/>
            <person name="Voorheis P."/>
            <person name="Matthews J."/>
            <person name="Matthews K."/>
            <person name="Carrington M."/>
        </authorList>
    </citation>
    <scope>NUCLEOTIDE SEQUENCE [LARGE SCALE GENOMIC DNA]</scope>
    <source>
        <strain evidence="5">Edinburgh</strain>
    </source>
</reference>
<dbReference type="Proteomes" id="UP000192257">
    <property type="component" value="Unassembled WGS sequence"/>
</dbReference>
<dbReference type="SUPFAM" id="SSF54928">
    <property type="entry name" value="RNA-binding domain, RBD"/>
    <property type="match status" value="1"/>
</dbReference>
<name>A0A1X0NTL2_9TRYP</name>
<evidence type="ECO:0000256" key="3">
    <source>
        <dbReference type="SAM" id="MobiDB-lite"/>
    </source>
</evidence>
<dbReference type="STRING" id="67003.A0A1X0NTL2"/>
<dbReference type="Gene3D" id="3.30.70.330">
    <property type="match status" value="1"/>
</dbReference>
<evidence type="ECO:0000256" key="2">
    <source>
        <dbReference type="PROSITE-ProRule" id="PRU00176"/>
    </source>
</evidence>
<dbReference type="GO" id="GO:0003723">
    <property type="term" value="F:RNA binding"/>
    <property type="evidence" value="ECO:0007669"/>
    <property type="project" value="UniProtKB-UniRule"/>
</dbReference>
<dbReference type="InterPro" id="IPR052462">
    <property type="entry name" value="SLIRP/GR-RBP-like"/>
</dbReference>
<organism evidence="5 6">
    <name type="scientific">Trypanosoma theileri</name>
    <dbReference type="NCBI Taxonomy" id="67003"/>
    <lineage>
        <taxon>Eukaryota</taxon>
        <taxon>Discoba</taxon>
        <taxon>Euglenozoa</taxon>
        <taxon>Kinetoplastea</taxon>
        <taxon>Metakinetoplastina</taxon>
        <taxon>Trypanosomatida</taxon>
        <taxon>Trypanosomatidae</taxon>
        <taxon>Trypanosoma</taxon>
    </lineage>
</organism>
<dbReference type="GeneID" id="39986755"/>
<evidence type="ECO:0000313" key="6">
    <source>
        <dbReference type="Proteomes" id="UP000192257"/>
    </source>
</evidence>
<dbReference type="PROSITE" id="PS50102">
    <property type="entry name" value="RRM"/>
    <property type="match status" value="1"/>
</dbReference>
<dbReference type="RefSeq" id="XP_028881585.1">
    <property type="nucleotide sequence ID" value="XM_029026975.1"/>
</dbReference>